<accession>A0ABT6QQX9</accession>
<dbReference type="PROSITE" id="PS50007">
    <property type="entry name" value="PIPLC_X_DOMAIN"/>
    <property type="match status" value="1"/>
</dbReference>
<gene>
    <name evidence="4" type="ORF">POF45_18000</name>
</gene>
<dbReference type="SUPFAM" id="SSF49265">
    <property type="entry name" value="Fibronectin type III"/>
    <property type="match status" value="4"/>
</dbReference>
<keyword evidence="1" id="KW-0677">Repeat</keyword>
<dbReference type="SMART" id="SM00060">
    <property type="entry name" value="FN3"/>
    <property type="match status" value="6"/>
</dbReference>
<dbReference type="PANTHER" id="PTHR46708:SF2">
    <property type="entry name" value="FIBRONECTIN TYPE-III DOMAIN-CONTAINING PROTEIN"/>
    <property type="match status" value="1"/>
</dbReference>
<evidence type="ECO:0000256" key="2">
    <source>
        <dbReference type="SAM" id="MobiDB-lite"/>
    </source>
</evidence>
<protein>
    <submittedName>
        <fullName evidence="4">Fibronectin type III domain-containing protein</fullName>
    </submittedName>
</protein>
<name>A0ABT6QQX9_9PSED</name>
<dbReference type="PROSITE" id="PS50853">
    <property type="entry name" value="FN3"/>
    <property type="match status" value="3"/>
</dbReference>
<dbReference type="InterPro" id="IPR017946">
    <property type="entry name" value="PLC-like_Pdiesterase_TIM-brl"/>
</dbReference>
<feature type="compositionally biased region" description="Polar residues" evidence="2">
    <location>
        <begin position="775"/>
        <end position="787"/>
    </location>
</feature>
<evidence type="ECO:0000313" key="5">
    <source>
        <dbReference type="Proteomes" id="UP001159100"/>
    </source>
</evidence>
<feature type="domain" description="Fibronectin type-III" evidence="3">
    <location>
        <begin position="704"/>
        <end position="792"/>
    </location>
</feature>
<proteinExistence type="predicted"/>
<organism evidence="4 5">
    <name type="scientific">Pseudomonas fungipugnans</name>
    <dbReference type="NCBI Taxonomy" id="3024217"/>
    <lineage>
        <taxon>Bacteria</taxon>
        <taxon>Pseudomonadati</taxon>
        <taxon>Pseudomonadota</taxon>
        <taxon>Gammaproteobacteria</taxon>
        <taxon>Pseudomonadales</taxon>
        <taxon>Pseudomonadaceae</taxon>
        <taxon>Pseudomonas</taxon>
    </lineage>
</organism>
<dbReference type="InterPro" id="IPR013783">
    <property type="entry name" value="Ig-like_fold"/>
</dbReference>
<dbReference type="InterPro" id="IPR050991">
    <property type="entry name" value="ECM_Regulatory_Proteins"/>
</dbReference>
<dbReference type="CDD" id="cd00063">
    <property type="entry name" value="FN3"/>
    <property type="match status" value="3"/>
</dbReference>
<dbReference type="Pfam" id="PF00041">
    <property type="entry name" value="fn3"/>
    <property type="match status" value="2"/>
</dbReference>
<dbReference type="InterPro" id="IPR036116">
    <property type="entry name" value="FN3_sf"/>
</dbReference>
<evidence type="ECO:0000313" key="4">
    <source>
        <dbReference type="EMBL" id="MDI2593302.1"/>
    </source>
</evidence>
<evidence type="ECO:0000259" key="3">
    <source>
        <dbReference type="PROSITE" id="PS50853"/>
    </source>
</evidence>
<comment type="caution">
    <text evidence="4">The sequence shown here is derived from an EMBL/GenBank/DDBJ whole genome shotgun (WGS) entry which is preliminary data.</text>
</comment>
<feature type="region of interest" description="Disordered" evidence="2">
    <location>
        <begin position="775"/>
        <end position="796"/>
    </location>
</feature>
<feature type="domain" description="Fibronectin type-III" evidence="3">
    <location>
        <begin position="793"/>
        <end position="877"/>
    </location>
</feature>
<feature type="domain" description="Fibronectin type-III" evidence="3">
    <location>
        <begin position="610"/>
        <end position="700"/>
    </location>
</feature>
<sequence length="1052" mass="116951">MSKKRIKTSVTPEAALSSDNSLQNNYSRWMTDMASAIARLKLHQLAIPGAHNSGVDNAGKFDVGKSWAVCQSKTFPDQLAAGARYLDLRLVDKSYKKDIGGSKKPIYKFIEVLDFRHGIVSVGRTLEKLIRDVDDFAIANPGEIIFIDFHHYDRGRNYAYNSLERVLAKFSRMKDRLIPPSAMDLSISDIRRMHPGCNIILCLDHNYPQPASGDKWPGGTVRREQIWKPLRHIWTASASEENVKQLVIETMASPPLDKDYLVLSAAASNHLSIPIDLSENHPIRTETFKAGFQNAKIVMVDFIESPSSRVGVVDRCIELNRLRAADYQPPSMPTNLVVTTKDVGEPNGQFPNTLVFNWDRSADNLGVRYYKIFSNGEHSASTNTIPYELKNRMRNYYSVQAIDNVDNVSAPSPEFELIQDVVPPTIPEIQHLRAVSDAAYLFWYQSYDELGIDKYEIHVNGIFNKYVAPAPHPIMSASITDLISTEQYEIKIRAIDNNRLTSEFATTTLFPRPKVINPSYSIVGYDELTQQYSVNITWEVDVPSNEKTHYWGSTLNAEYYGRYLPVADEGPTFNILARENETINHMCRVYYGDDITYSFTAYDFVFDATPPAPVNHLNITSHTPSSITISWTPSTSANVTNYAISVNDEVPILVSESVNTYTFTSEEMSLDEPSLVEVWAINDINACSPIESLTIDAIDAKPGQPGPLTVSSMTATSAVITWTAPQGGSPVTSYSVSLNGGSPITVTGLSHTFSGLIDATSYSVEVRAVDAQGNQSDPATATFNTPDVTPPSKPEKLTVSSITETSARITWDASQDNVGVAGYRVSLNVDTPITVTGLSHTFSGLNYATSYNVEVRAVDAQGNLSEPAMANFQTENPLPDSPENLRLVSLGAEAARFEWDKALNATSYNITLKSTLETRSSHTTTLEQIFYGTYYSAIEYELSVTASNSWGTSLPITIKFNGNTDRPSAPINFRFFRTPDYRYTLEWDATSQPVDAYLVRLIGPEGDRPYHTKSTILESLDLLQGARYKVEIQSYFDEHHFSLPLLGEFTAI</sequence>
<dbReference type="InterPro" id="IPR003961">
    <property type="entry name" value="FN3_dom"/>
</dbReference>
<dbReference type="Gene3D" id="3.20.20.190">
    <property type="entry name" value="Phosphatidylinositol (PI) phosphodiesterase"/>
    <property type="match status" value="1"/>
</dbReference>
<keyword evidence="5" id="KW-1185">Reference proteome</keyword>
<evidence type="ECO:0000256" key="1">
    <source>
        <dbReference type="ARBA" id="ARBA00022737"/>
    </source>
</evidence>
<dbReference type="Proteomes" id="UP001159100">
    <property type="component" value="Unassembled WGS sequence"/>
</dbReference>
<dbReference type="SUPFAM" id="SSF51695">
    <property type="entry name" value="PLC-like phosphodiesterases"/>
    <property type="match status" value="1"/>
</dbReference>
<dbReference type="Gene3D" id="2.60.40.10">
    <property type="entry name" value="Immunoglobulins"/>
    <property type="match status" value="4"/>
</dbReference>
<dbReference type="PANTHER" id="PTHR46708">
    <property type="entry name" value="TENASCIN"/>
    <property type="match status" value="1"/>
</dbReference>
<dbReference type="EMBL" id="JARBWL010000002">
    <property type="protein sequence ID" value="MDI2593302.1"/>
    <property type="molecule type" value="Genomic_DNA"/>
</dbReference>
<reference evidence="4 5" key="1">
    <citation type="submission" date="2023-02" db="EMBL/GenBank/DDBJ databases">
        <title>Pseudomonas chrutzelriedensis sp. nov., a potently antifungal strain isolated from moss.</title>
        <authorList>
            <person name="Schnyder A."/>
            <person name="Kalawong R."/>
            <person name="Eberl L."/>
            <person name="Agnoli K."/>
        </authorList>
    </citation>
    <scope>NUCLEOTIDE SEQUENCE [LARGE SCALE GENOMIC DNA]</scope>
    <source>
        <strain evidence="4 5">681</strain>
    </source>
</reference>
<dbReference type="RefSeq" id="WP_282316288.1">
    <property type="nucleotide sequence ID" value="NZ_JARBWL010000002.1"/>
</dbReference>